<keyword evidence="1" id="KW-0812">Transmembrane</keyword>
<dbReference type="EMBL" id="BLXT01001014">
    <property type="protein sequence ID" value="GFN82580.1"/>
    <property type="molecule type" value="Genomic_DNA"/>
</dbReference>
<evidence type="ECO:0000313" key="2">
    <source>
        <dbReference type="EMBL" id="GFN82580.1"/>
    </source>
</evidence>
<proteinExistence type="predicted"/>
<dbReference type="AlphaFoldDB" id="A0AAV3Y5R5"/>
<accession>A0AAV3Y5R5</accession>
<evidence type="ECO:0000256" key="1">
    <source>
        <dbReference type="SAM" id="Phobius"/>
    </source>
</evidence>
<keyword evidence="3" id="KW-1185">Reference proteome</keyword>
<comment type="caution">
    <text evidence="2">The sequence shown here is derived from an EMBL/GenBank/DDBJ whole genome shotgun (WGS) entry which is preliminary data.</text>
</comment>
<keyword evidence="1" id="KW-0472">Membrane</keyword>
<reference evidence="2 3" key="1">
    <citation type="journal article" date="2021" name="Elife">
        <title>Chloroplast acquisition without the gene transfer in kleptoplastic sea slugs, Plakobranchus ocellatus.</title>
        <authorList>
            <person name="Maeda T."/>
            <person name="Takahashi S."/>
            <person name="Yoshida T."/>
            <person name="Shimamura S."/>
            <person name="Takaki Y."/>
            <person name="Nagai Y."/>
            <person name="Toyoda A."/>
            <person name="Suzuki Y."/>
            <person name="Arimoto A."/>
            <person name="Ishii H."/>
            <person name="Satoh N."/>
            <person name="Nishiyama T."/>
            <person name="Hasebe M."/>
            <person name="Maruyama T."/>
            <person name="Minagawa J."/>
            <person name="Obokata J."/>
            <person name="Shigenobu S."/>
        </authorList>
    </citation>
    <scope>NUCLEOTIDE SEQUENCE [LARGE SCALE GENOMIC DNA]</scope>
</reference>
<evidence type="ECO:0000313" key="3">
    <source>
        <dbReference type="Proteomes" id="UP000735302"/>
    </source>
</evidence>
<sequence>MATRKSEASSRKEKIPDNPKNVSAIKRVITGINEIVAEVYEIFLSASLWISAMIASLILLPLNKLRRIETSKLRSIEQRWAAELVLFNLTIKYRPGKQDANVEAFPVHVPIGPGDTDVANCGVQVLMQQNTRLLKACILVAAPRPMAELRSRGQATWRKCPAE</sequence>
<gene>
    <name evidence="2" type="ORF">PoB_000908600</name>
</gene>
<name>A0AAV3Y5R5_9GAST</name>
<keyword evidence="1" id="KW-1133">Transmembrane helix</keyword>
<feature type="transmembrane region" description="Helical" evidence="1">
    <location>
        <begin position="42"/>
        <end position="62"/>
    </location>
</feature>
<organism evidence="2 3">
    <name type="scientific">Plakobranchus ocellatus</name>
    <dbReference type="NCBI Taxonomy" id="259542"/>
    <lineage>
        <taxon>Eukaryota</taxon>
        <taxon>Metazoa</taxon>
        <taxon>Spiralia</taxon>
        <taxon>Lophotrochozoa</taxon>
        <taxon>Mollusca</taxon>
        <taxon>Gastropoda</taxon>
        <taxon>Heterobranchia</taxon>
        <taxon>Euthyneura</taxon>
        <taxon>Panpulmonata</taxon>
        <taxon>Sacoglossa</taxon>
        <taxon>Placobranchoidea</taxon>
        <taxon>Plakobranchidae</taxon>
        <taxon>Plakobranchus</taxon>
    </lineage>
</organism>
<protein>
    <submittedName>
        <fullName evidence="2">Pol polyprotein</fullName>
    </submittedName>
</protein>
<dbReference type="Proteomes" id="UP000735302">
    <property type="component" value="Unassembled WGS sequence"/>
</dbReference>